<comment type="function">
    <text evidence="1 6">Required for the transposition of the insertion element.</text>
</comment>
<dbReference type="InterPro" id="IPR001207">
    <property type="entry name" value="Transposase_mutator"/>
</dbReference>
<dbReference type="PANTHER" id="PTHR33217">
    <property type="entry name" value="TRANSPOSASE FOR INSERTION SEQUENCE ELEMENT IS1081"/>
    <property type="match status" value="1"/>
</dbReference>
<keyword evidence="3 6" id="KW-0815">Transposition</keyword>
<evidence type="ECO:0000256" key="3">
    <source>
        <dbReference type="ARBA" id="ARBA00022578"/>
    </source>
</evidence>
<name>A0ABW1GBW4_9ACTN</name>
<dbReference type="Pfam" id="PF00872">
    <property type="entry name" value="Transposase_mut"/>
    <property type="match status" value="1"/>
</dbReference>
<feature type="non-terminal residue" evidence="7">
    <location>
        <position position="1"/>
    </location>
</feature>
<reference evidence="8" key="1">
    <citation type="journal article" date="2019" name="Int. J. Syst. Evol. Microbiol.">
        <title>The Global Catalogue of Microorganisms (GCM) 10K type strain sequencing project: providing services to taxonomists for standard genome sequencing and annotation.</title>
        <authorList>
            <consortium name="The Broad Institute Genomics Platform"/>
            <consortium name="The Broad Institute Genome Sequencing Center for Infectious Disease"/>
            <person name="Wu L."/>
            <person name="Ma J."/>
        </authorList>
    </citation>
    <scope>NUCLEOTIDE SEQUENCE [LARGE SCALE GENOMIC DNA]</scope>
    <source>
        <strain evidence="8">JCM 4816</strain>
    </source>
</reference>
<evidence type="ECO:0000256" key="1">
    <source>
        <dbReference type="ARBA" id="ARBA00002190"/>
    </source>
</evidence>
<evidence type="ECO:0000313" key="7">
    <source>
        <dbReference type="EMBL" id="MFC5911683.1"/>
    </source>
</evidence>
<accession>A0ABW1GBW4</accession>
<evidence type="ECO:0000256" key="5">
    <source>
        <dbReference type="ARBA" id="ARBA00023172"/>
    </source>
</evidence>
<dbReference type="PROSITE" id="PS01007">
    <property type="entry name" value="TRANSPOSASE_MUTATOR"/>
    <property type="match status" value="1"/>
</dbReference>
<evidence type="ECO:0000256" key="2">
    <source>
        <dbReference type="ARBA" id="ARBA00010961"/>
    </source>
</evidence>
<gene>
    <name evidence="7" type="ORF">ACFP3V_31325</name>
</gene>
<dbReference type="EMBL" id="JBHSQJ010000205">
    <property type="protein sequence ID" value="MFC5911683.1"/>
    <property type="molecule type" value="Genomic_DNA"/>
</dbReference>
<protein>
    <recommendedName>
        <fullName evidence="6">Mutator family transposase</fullName>
    </recommendedName>
</protein>
<keyword evidence="8" id="KW-1185">Reference proteome</keyword>
<organism evidence="7 8">
    <name type="scientific">Streptacidiphilus monticola</name>
    <dbReference type="NCBI Taxonomy" id="2161674"/>
    <lineage>
        <taxon>Bacteria</taxon>
        <taxon>Bacillati</taxon>
        <taxon>Actinomycetota</taxon>
        <taxon>Actinomycetes</taxon>
        <taxon>Kitasatosporales</taxon>
        <taxon>Streptomycetaceae</taxon>
        <taxon>Streptacidiphilus</taxon>
    </lineage>
</organism>
<comment type="similarity">
    <text evidence="2 6">Belongs to the transposase mutator family.</text>
</comment>
<dbReference type="Proteomes" id="UP001596174">
    <property type="component" value="Unassembled WGS sequence"/>
</dbReference>
<keyword evidence="5 6" id="KW-0233">DNA recombination</keyword>
<keyword evidence="6" id="KW-0814">Transposable element</keyword>
<keyword evidence="4 6" id="KW-0238">DNA-binding</keyword>
<sequence>RDGAVANKPVYVAVGINLDGDRDVLGMWVGTGGEGAKQWMTWLTELRNRGVADVLIACCDGLKGLPESINDVWPQTDVQLCVVHLVRTSLRYSAKQHWAAIARQLREVYTAKTADEAEQRFARFEEEWGERYPAVIDTWRRNWEHVIVFMRFPAPIRRVVYTTNMIESLNSRFRQATRRRGHFPDDDAALKVLYLVIRNPIKNRANVTGKTPAWKQAINSLAGYYGDRVTDH</sequence>
<evidence type="ECO:0000256" key="4">
    <source>
        <dbReference type="ARBA" id="ARBA00023125"/>
    </source>
</evidence>
<comment type="caution">
    <text evidence="7">The sequence shown here is derived from an EMBL/GenBank/DDBJ whole genome shotgun (WGS) entry which is preliminary data.</text>
</comment>
<dbReference type="NCBIfam" id="NF033543">
    <property type="entry name" value="transpos_IS256"/>
    <property type="match status" value="1"/>
</dbReference>
<evidence type="ECO:0000313" key="8">
    <source>
        <dbReference type="Proteomes" id="UP001596174"/>
    </source>
</evidence>
<proteinExistence type="inferred from homology"/>
<dbReference type="RefSeq" id="WP_380591084.1">
    <property type="nucleotide sequence ID" value="NZ_JBHSQJ010000205.1"/>
</dbReference>
<dbReference type="PANTHER" id="PTHR33217:SF8">
    <property type="entry name" value="MUTATOR FAMILY TRANSPOSASE"/>
    <property type="match status" value="1"/>
</dbReference>
<evidence type="ECO:0000256" key="6">
    <source>
        <dbReference type="RuleBase" id="RU365089"/>
    </source>
</evidence>